<accession>A0AAD7DNM3</accession>
<dbReference type="InterPro" id="IPR036249">
    <property type="entry name" value="Thioredoxin-like_sf"/>
</dbReference>
<dbReference type="InterPro" id="IPR036282">
    <property type="entry name" value="Glutathione-S-Trfase_C_sf"/>
</dbReference>
<dbReference type="SUPFAM" id="SSF52833">
    <property type="entry name" value="Thioredoxin-like"/>
    <property type="match status" value="1"/>
</dbReference>
<protein>
    <recommendedName>
        <fullName evidence="3">GST N-terminal domain-containing protein</fullName>
    </recommendedName>
</protein>
<keyword evidence="2" id="KW-1185">Reference proteome</keyword>
<dbReference type="PANTHER" id="PTHR44051">
    <property type="entry name" value="GLUTATHIONE S-TRANSFERASE-RELATED"/>
    <property type="match status" value="1"/>
</dbReference>
<sequence>MSNTERLYLLAETHRLVKQLVTYYWITDIDASPGVCSVYNPAFRYSTIASKPIMLYMAGTPNGRKVSVFLEELKAAHNLALNPNGRIPVIVDRTQGDSRSSRPRRFFEQHYDKDGRFSFDAATQPKEYSEILQWMMWAMGQDMNAYPWCVLRVCISAIVGVLMDLCRVTAHKSLGLESLDEWPNVKAWFEKIEAREAVKAGFGIP</sequence>
<evidence type="ECO:0008006" key="3">
    <source>
        <dbReference type="Google" id="ProtNLM"/>
    </source>
</evidence>
<gene>
    <name evidence="1" type="ORF">B0H17DRAFT_1158784</name>
</gene>
<dbReference type="PANTHER" id="PTHR44051:SF8">
    <property type="entry name" value="GLUTATHIONE S-TRANSFERASE GSTA"/>
    <property type="match status" value="1"/>
</dbReference>
<dbReference type="Proteomes" id="UP001221757">
    <property type="component" value="Unassembled WGS sequence"/>
</dbReference>
<proteinExistence type="predicted"/>
<dbReference type="Gene3D" id="1.20.1050.130">
    <property type="match status" value="1"/>
</dbReference>
<dbReference type="AlphaFoldDB" id="A0AAD7DNM3"/>
<organism evidence="1 2">
    <name type="scientific">Mycena rosella</name>
    <name type="common">Pink bonnet</name>
    <name type="synonym">Agaricus rosellus</name>
    <dbReference type="NCBI Taxonomy" id="1033263"/>
    <lineage>
        <taxon>Eukaryota</taxon>
        <taxon>Fungi</taxon>
        <taxon>Dikarya</taxon>
        <taxon>Basidiomycota</taxon>
        <taxon>Agaricomycotina</taxon>
        <taxon>Agaricomycetes</taxon>
        <taxon>Agaricomycetidae</taxon>
        <taxon>Agaricales</taxon>
        <taxon>Marasmiineae</taxon>
        <taxon>Mycenaceae</taxon>
        <taxon>Mycena</taxon>
    </lineage>
</organism>
<dbReference type="SUPFAM" id="SSF47616">
    <property type="entry name" value="GST C-terminal domain-like"/>
    <property type="match status" value="1"/>
</dbReference>
<evidence type="ECO:0000313" key="1">
    <source>
        <dbReference type="EMBL" id="KAJ7696079.1"/>
    </source>
</evidence>
<reference evidence="1" key="1">
    <citation type="submission" date="2023-03" db="EMBL/GenBank/DDBJ databases">
        <title>Massive genome expansion in bonnet fungi (Mycena s.s.) driven by repeated elements and novel gene families across ecological guilds.</title>
        <authorList>
            <consortium name="Lawrence Berkeley National Laboratory"/>
            <person name="Harder C.B."/>
            <person name="Miyauchi S."/>
            <person name="Viragh M."/>
            <person name="Kuo A."/>
            <person name="Thoen E."/>
            <person name="Andreopoulos B."/>
            <person name="Lu D."/>
            <person name="Skrede I."/>
            <person name="Drula E."/>
            <person name="Henrissat B."/>
            <person name="Morin E."/>
            <person name="Kohler A."/>
            <person name="Barry K."/>
            <person name="LaButti K."/>
            <person name="Morin E."/>
            <person name="Salamov A."/>
            <person name="Lipzen A."/>
            <person name="Mereny Z."/>
            <person name="Hegedus B."/>
            <person name="Baldrian P."/>
            <person name="Stursova M."/>
            <person name="Weitz H."/>
            <person name="Taylor A."/>
            <person name="Grigoriev I.V."/>
            <person name="Nagy L.G."/>
            <person name="Martin F."/>
            <person name="Kauserud H."/>
        </authorList>
    </citation>
    <scope>NUCLEOTIDE SEQUENCE</scope>
    <source>
        <strain evidence="1">CBHHK067</strain>
    </source>
</reference>
<comment type="caution">
    <text evidence="1">The sequence shown here is derived from an EMBL/GenBank/DDBJ whole genome shotgun (WGS) entry which is preliminary data.</text>
</comment>
<dbReference type="EMBL" id="JARKIE010000036">
    <property type="protein sequence ID" value="KAJ7696079.1"/>
    <property type="molecule type" value="Genomic_DNA"/>
</dbReference>
<name>A0AAD7DNM3_MYCRO</name>
<evidence type="ECO:0000313" key="2">
    <source>
        <dbReference type="Proteomes" id="UP001221757"/>
    </source>
</evidence>